<reference evidence="2 3" key="1">
    <citation type="submission" date="2021-06" db="EMBL/GenBank/DDBJ databases">
        <authorList>
            <person name="Kallberg Y."/>
            <person name="Tangrot J."/>
            <person name="Rosling A."/>
        </authorList>
    </citation>
    <scope>NUCLEOTIDE SEQUENCE [LARGE SCALE GENOMIC DNA]</scope>
    <source>
        <strain evidence="2 3">120-4 pot B 10/14</strain>
    </source>
</reference>
<comment type="caution">
    <text evidence="2">The sequence shown here is derived from an EMBL/GenBank/DDBJ whole genome shotgun (WGS) entry which is preliminary data.</text>
</comment>
<accession>A0ABN7VLT2</accession>
<proteinExistence type="predicted"/>
<evidence type="ECO:0000313" key="3">
    <source>
        <dbReference type="Proteomes" id="UP000789901"/>
    </source>
</evidence>
<protein>
    <submittedName>
        <fullName evidence="2">2157_t:CDS:1</fullName>
    </submittedName>
</protein>
<name>A0ABN7VLT2_GIGMA</name>
<evidence type="ECO:0000313" key="2">
    <source>
        <dbReference type="EMBL" id="CAG8784463.1"/>
    </source>
</evidence>
<feature type="compositionally biased region" description="Low complexity" evidence="1">
    <location>
        <begin position="1"/>
        <end position="16"/>
    </location>
</feature>
<dbReference type="Proteomes" id="UP000789901">
    <property type="component" value="Unassembled WGS sequence"/>
</dbReference>
<evidence type="ECO:0000256" key="1">
    <source>
        <dbReference type="SAM" id="MobiDB-lite"/>
    </source>
</evidence>
<dbReference type="EMBL" id="CAJVQB010017490">
    <property type="protein sequence ID" value="CAG8784463.1"/>
    <property type="molecule type" value="Genomic_DNA"/>
</dbReference>
<keyword evidence="3" id="KW-1185">Reference proteome</keyword>
<organism evidence="2 3">
    <name type="scientific">Gigaspora margarita</name>
    <dbReference type="NCBI Taxonomy" id="4874"/>
    <lineage>
        <taxon>Eukaryota</taxon>
        <taxon>Fungi</taxon>
        <taxon>Fungi incertae sedis</taxon>
        <taxon>Mucoromycota</taxon>
        <taxon>Glomeromycotina</taxon>
        <taxon>Glomeromycetes</taxon>
        <taxon>Diversisporales</taxon>
        <taxon>Gigasporaceae</taxon>
        <taxon>Gigaspora</taxon>
    </lineage>
</organism>
<gene>
    <name evidence="2" type="ORF">GMARGA_LOCUS20201</name>
</gene>
<sequence>MSEKTSSSTSSYTKDSIFPNLNDHSPQKAYTKGSNALFENIEEPCESLNEVVICNIKVVVIIDDHHENITPDNINSKERFQRTLSKIEKLNQIRRILEERNALHMGSNCFFLSKENSLISRKEEYNLNLNEVLQIIDDQNILYIKRTSDIDQSKLIDMCEYGFIRKNGIIKKASNKSIEIETDNLNFRLSNDLNNLSESYETMSYTSGIVKKAELTISKSNIHLTENFMKEITDILDSDISDKTMQFCELSKKYGHFYARSFSFGGAIIFKNINGAASLNESARLIGGKGTFSNIDGWVESLTDFKTWEIIEYNDVYPLFNLLDDKLQNRILKASGERILKARIENLSFSLDKGQKTPYVYNLSKQLSDIPDIMDCQIFTSIMNKNEEDVFSSRIEYECDNPIVVIHHVAGKRVKRGRKTYSIQLGWVVIGYPTKFDFDFDSQNYLTFQSGKFPIMKNKNKYVVELPPHYAQKICIFGTCSLEVPKNVISHNPHETTLVTGAYFVPSKKLACLFIYDINNNKDMNPLIDDQFLQGLMLNVCVIDNEPSYLQSYYGEDDARMQSRFFPSNRETYIFPFNANKIIKFIKNNLDTNENSENFKNPIFISQLVEDYDSNFEKNVIINITSNGIICGFLNQEPLNQFQISYRCVSLKSDEK</sequence>
<feature type="non-terminal residue" evidence="2">
    <location>
        <position position="656"/>
    </location>
</feature>
<feature type="region of interest" description="Disordered" evidence="1">
    <location>
        <begin position="1"/>
        <end position="26"/>
    </location>
</feature>